<dbReference type="GO" id="GO:0003677">
    <property type="term" value="F:DNA binding"/>
    <property type="evidence" value="ECO:0007669"/>
    <property type="project" value="UniProtKB-KW"/>
</dbReference>
<dbReference type="OrthoDB" id="7173258at2"/>
<reference evidence="5 6" key="1">
    <citation type="submission" date="2017-09" db="EMBL/GenBank/DDBJ databases">
        <authorList>
            <person name="Ehlers B."/>
            <person name="Leendertz F.H."/>
        </authorList>
    </citation>
    <scope>NUCLEOTIDE SEQUENCE [LARGE SCALE GENOMIC DNA]</scope>
    <source>
        <strain evidence="5 6">DSM 18289</strain>
    </source>
</reference>
<dbReference type="CDD" id="cd07377">
    <property type="entry name" value="WHTH_GntR"/>
    <property type="match status" value="1"/>
</dbReference>
<dbReference type="PANTHER" id="PTHR44846">
    <property type="entry name" value="MANNOSYL-D-GLYCERATE TRANSPORT/METABOLISM SYSTEM REPRESSOR MNGR-RELATED"/>
    <property type="match status" value="1"/>
</dbReference>
<dbReference type="PANTHER" id="PTHR44846:SF1">
    <property type="entry name" value="MANNOSYL-D-GLYCERATE TRANSPORT_METABOLISM SYSTEM REPRESSOR MNGR-RELATED"/>
    <property type="match status" value="1"/>
</dbReference>
<dbReference type="AlphaFoldDB" id="A0A285PHI4"/>
<keyword evidence="1" id="KW-0805">Transcription regulation</keyword>
<dbReference type="RefSeq" id="WP_097155558.1">
    <property type="nucleotide sequence ID" value="NZ_OBEL01000007.1"/>
</dbReference>
<dbReference type="InterPro" id="IPR028978">
    <property type="entry name" value="Chorismate_lyase_/UTRA_dom_sf"/>
</dbReference>
<dbReference type="Pfam" id="PF00392">
    <property type="entry name" value="GntR"/>
    <property type="match status" value="1"/>
</dbReference>
<sequence>MTAQELSGDQRLPIYQRLADVLRRDVTEGRLRPGDRVPSDNELSQTYQLAPGTVRKALDLLVSEELFERFHGRGTFVRRPSFDSSLFRFFRFRSSDGTSAVPEGRILRRVTENVPSYIARQLKIEEGASAISMSRLRLIDDVPIIAEEIWLPLDRFEAFLDIPTGEVGNLLYPVYDEACGQLIAKAEETLTAEAASEQTARLLRIETGTPVMMIDRLAKGYDGTPMEWRRSRGRADLFHYHTEIR</sequence>
<name>A0A285PHI4_9HYPH</name>
<evidence type="ECO:0000256" key="1">
    <source>
        <dbReference type="ARBA" id="ARBA00023015"/>
    </source>
</evidence>
<evidence type="ECO:0000259" key="4">
    <source>
        <dbReference type="PROSITE" id="PS50949"/>
    </source>
</evidence>
<dbReference type="EMBL" id="OBEL01000007">
    <property type="protein sequence ID" value="SNZ21175.1"/>
    <property type="molecule type" value="Genomic_DNA"/>
</dbReference>
<protein>
    <submittedName>
        <fullName evidence="5">Transcriptional regulator, GntR family</fullName>
    </submittedName>
</protein>
<dbReference type="GO" id="GO:0045892">
    <property type="term" value="P:negative regulation of DNA-templated transcription"/>
    <property type="evidence" value="ECO:0007669"/>
    <property type="project" value="TreeGrafter"/>
</dbReference>
<dbReference type="InterPro" id="IPR050679">
    <property type="entry name" value="Bact_HTH_transcr_reg"/>
</dbReference>
<keyword evidence="2" id="KW-0238">DNA-binding</keyword>
<dbReference type="Proteomes" id="UP000219439">
    <property type="component" value="Unassembled WGS sequence"/>
</dbReference>
<keyword evidence="6" id="KW-1185">Reference proteome</keyword>
<dbReference type="SUPFAM" id="SSF64288">
    <property type="entry name" value="Chorismate lyase-like"/>
    <property type="match status" value="1"/>
</dbReference>
<dbReference type="InterPro" id="IPR036388">
    <property type="entry name" value="WH-like_DNA-bd_sf"/>
</dbReference>
<evidence type="ECO:0000256" key="3">
    <source>
        <dbReference type="ARBA" id="ARBA00023163"/>
    </source>
</evidence>
<dbReference type="SUPFAM" id="SSF46785">
    <property type="entry name" value="Winged helix' DNA-binding domain"/>
    <property type="match status" value="1"/>
</dbReference>
<dbReference type="Gene3D" id="1.10.10.10">
    <property type="entry name" value="Winged helix-like DNA-binding domain superfamily/Winged helix DNA-binding domain"/>
    <property type="match status" value="1"/>
</dbReference>
<dbReference type="Gene3D" id="3.40.1410.10">
    <property type="entry name" value="Chorismate lyase-like"/>
    <property type="match status" value="1"/>
</dbReference>
<gene>
    <name evidence="5" type="ORF">SAMN06265368_4292</name>
</gene>
<dbReference type="InterPro" id="IPR036390">
    <property type="entry name" value="WH_DNA-bd_sf"/>
</dbReference>
<dbReference type="PROSITE" id="PS50949">
    <property type="entry name" value="HTH_GNTR"/>
    <property type="match status" value="1"/>
</dbReference>
<proteinExistence type="predicted"/>
<evidence type="ECO:0000313" key="6">
    <source>
        <dbReference type="Proteomes" id="UP000219439"/>
    </source>
</evidence>
<dbReference type="SMART" id="SM00345">
    <property type="entry name" value="HTH_GNTR"/>
    <property type="match status" value="1"/>
</dbReference>
<dbReference type="GO" id="GO:0003700">
    <property type="term" value="F:DNA-binding transcription factor activity"/>
    <property type="evidence" value="ECO:0007669"/>
    <property type="project" value="InterPro"/>
</dbReference>
<dbReference type="Pfam" id="PF07702">
    <property type="entry name" value="UTRA"/>
    <property type="match status" value="1"/>
</dbReference>
<organism evidence="5 6">
    <name type="scientific">Cohaesibacter gelatinilyticus</name>
    <dbReference type="NCBI Taxonomy" id="372072"/>
    <lineage>
        <taxon>Bacteria</taxon>
        <taxon>Pseudomonadati</taxon>
        <taxon>Pseudomonadota</taxon>
        <taxon>Alphaproteobacteria</taxon>
        <taxon>Hyphomicrobiales</taxon>
        <taxon>Cohaesibacteraceae</taxon>
    </lineage>
</organism>
<dbReference type="InterPro" id="IPR000524">
    <property type="entry name" value="Tscrpt_reg_HTH_GntR"/>
</dbReference>
<dbReference type="SMART" id="SM00866">
    <property type="entry name" value="UTRA"/>
    <property type="match status" value="1"/>
</dbReference>
<evidence type="ECO:0000256" key="2">
    <source>
        <dbReference type="ARBA" id="ARBA00023125"/>
    </source>
</evidence>
<feature type="domain" description="HTH gntR-type" evidence="4">
    <location>
        <begin position="12"/>
        <end position="80"/>
    </location>
</feature>
<keyword evidence="3" id="KW-0804">Transcription</keyword>
<accession>A0A285PHI4</accession>
<evidence type="ECO:0000313" key="5">
    <source>
        <dbReference type="EMBL" id="SNZ21175.1"/>
    </source>
</evidence>
<dbReference type="InterPro" id="IPR011663">
    <property type="entry name" value="UTRA"/>
</dbReference>